<dbReference type="PROSITE" id="PS00571">
    <property type="entry name" value="AMIDASES"/>
    <property type="match status" value="1"/>
</dbReference>
<dbReference type="InterPro" id="IPR023631">
    <property type="entry name" value="Amidase_dom"/>
</dbReference>
<keyword evidence="3" id="KW-1185">Reference proteome</keyword>
<dbReference type="PANTHER" id="PTHR43372:SF4">
    <property type="entry name" value="FATTY-ACID AMIDE HYDROLASE 2"/>
    <property type="match status" value="1"/>
</dbReference>
<dbReference type="EMBL" id="CP108133">
    <property type="protein sequence ID" value="WTP47319.1"/>
    <property type="molecule type" value="Genomic_DNA"/>
</dbReference>
<reference evidence="2" key="1">
    <citation type="submission" date="2022-10" db="EMBL/GenBank/DDBJ databases">
        <title>The complete genomes of actinobacterial strains from the NBC collection.</title>
        <authorList>
            <person name="Joergensen T.S."/>
            <person name="Alvarez Arevalo M."/>
            <person name="Sterndorff E.B."/>
            <person name="Faurdal D."/>
            <person name="Vuksanovic O."/>
            <person name="Mourched A.-S."/>
            <person name="Charusanti P."/>
            <person name="Shaw S."/>
            <person name="Blin K."/>
            <person name="Weber T."/>
        </authorList>
    </citation>
    <scope>NUCLEOTIDE SEQUENCE</scope>
    <source>
        <strain evidence="2">NBC_00189</strain>
    </source>
</reference>
<proteinExistence type="predicted"/>
<dbReference type="InterPro" id="IPR052739">
    <property type="entry name" value="FAAH2"/>
</dbReference>
<dbReference type="PIRSF" id="PIRSF001221">
    <property type="entry name" value="Amidase_fungi"/>
    <property type="match status" value="1"/>
</dbReference>
<evidence type="ECO:0000313" key="2">
    <source>
        <dbReference type="EMBL" id="WTP47319.1"/>
    </source>
</evidence>
<dbReference type="Gene3D" id="3.90.1300.10">
    <property type="entry name" value="Amidase signature (AS) domain"/>
    <property type="match status" value="1"/>
</dbReference>
<dbReference type="PANTHER" id="PTHR43372">
    <property type="entry name" value="FATTY-ACID AMIDE HYDROLASE"/>
    <property type="match status" value="1"/>
</dbReference>
<evidence type="ECO:0000259" key="1">
    <source>
        <dbReference type="Pfam" id="PF01425"/>
    </source>
</evidence>
<organism evidence="2 3">
    <name type="scientific">Streptomyces tauricus</name>
    <dbReference type="NCBI Taxonomy" id="68274"/>
    <lineage>
        <taxon>Bacteria</taxon>
        <taxon>Bacillati</taxon>
        <taxon>Actinomycetota</taxon>
        <taxon>Actinomycetes</taxon>
        <taxon>Kitasatosporales</taxon>
        <taxon>Streptomycetaceae</taxon>
        <taxon>Streptomyces</taxon>
        <taxon>Streptomyces aurantiacus group</taxon>
    </lineage>
</organism>
<dbReference type="InterPro" id="IPR036928">
    <property type="entry name" value="AS_sf"/>
</dbReference>
<evidence type="ECO:0000313" key="3">
    <source>
        <dbReference type="Proteomes" id="UP001432166"/>
    </source>
</evidence>
<dbReference type="SUPFAM" id="SSF75304">
    <property type="entry name" value="Amidase signature (AS) enzymes"/>
    <property type="match status" value="1"/>
</dbReference>
<dbReference type="RefSeq" id="WP_328936570.1">
    <property type="nucleotide sequence ID" value="NZ_CP108133.1"/>
</dbReference>
<sequence>MASTTTAPDELWQCAATELAARIRARDISAVDVMRSCLGRIEETNPVLNALVDVRPDEALAAADRADRAVAAGEELGPLHGVPVSIKINTDQRGYPTSNGVRALSHRPAEGDAACVSALRAAGAVPVGRSNSPSFSFRWFSTNDLYGRTLNPWDHGRTPGGSSGGAASGLAAGMTPLAQGNDIGGSIRFPAACCGVVGLRPTVGLVSDWAPPAYAETPDGPVELDFPPTVHAMAVQGPMARTVGDVRLALAAMSVPDLRHVHGIPALRRPSADGRDRPKVAVVREIGTVKNHPAVDRAVGEAAARLTEAGYEVEELADMPLLAEASRLWSLLITEDIRLIRPVVARLGDDSIRTALDNHFAAAAELWRERPELETYINGWARRATLITRLQELLGSDRLLLTPVCAEPAFEQDADITEPGRARDLFTAMWPMTAVPVLGFPAVTVPVLVSEGLPIGAQLIGGRFEEHLVLDAAEVIEAGSEGVTLWS</sequence>
<dbReference type="Pfam" id="PF01425">
    <property type="entry name" value="Amidase"/>
    <property type="match status" value="1"/>
</dbReference>
<name>A0ABZ1JBJ7_9ACTN</name>
<gene>
    <name evidence="2" type="ORF">OG288_02690</name>
</gene>
<dbReference type="NCBIfam" id="NF005687">
    <property type="entry name" value="PRK07487.1"/>
    <property type="match status" value="1"/>
</dbReference>
<dbReference type="InterPro" id="IPR020556">
    <property type="entry name" value="Amidase_CS"/>
</dbReference>
<accession>A0ABZ1JBJ7</accession>
<protein>
    <submittedName>
        <fullName evidence="2">Amidase</fullName>
    </submittedName>
</protein>
<feature type="domain" description="Amidase" evidence="1">
    <location>
        <begin position="32"/>
        <end position="470"/>
    </location>
</feature>
<dbReference type="Proteomes" id="UP001432166">
    <property type="component" value="Chromosome"/>
</dbReference>